<keyword evidence="2" id="KW-0479">Metal-binding</keyword>
<accession>A0ABZ2EIQ9</accession>
<feature type="domain" description="Metallo-beta-lactamase" evidence="5">
    <location>
        <begin position="85"/>
        <end position="260"/>
    </location>
</feature>
<evidence type="ECO:0000256" key="1">
    <source>
        <dbReference type="ARBA" id="ARBA00007749"/>
    </source>
</evidence>
<dbReference type="PANTHER" id="PTHR42978">
    <property type="entry name" value="QUORUM-QUENCHING LACTONASE YTNP-RELATED-RELATED"/>
    <property type="match status" value="1"/>
</dbReference>
<evidence type="ECO:0000256" key="4">
    <source>
        <dbReference type="ARBA" id="ARBA00022833"/>
    </source>
</evidence>
<dbReference type="Pfam" id="PF00753">
    <property type="entry name" value="Lactamase_B"/>
    <property type="match status" value="1"/>
</dbReference>
<evidence type="ECO:0000259" key="5">
    <source>
        <dbReference type="Pfam" id="PF00753"/>
    </source>
</evidence>
<proteinExistence type="inferred from homology"/>
<dbReference type="InterPro" id="IPR051013">
    <property type="entry name" value="MBL_superfamily_lactonases"/>
</dbReference>
<keyword evidence="7" id="KW-1185">Reference proteome</keyword>
<dbReference type="SUPFAM" id="SSF56281">
    <property type="entry name" value="Metallo-hydrolase/oxidoreductase"/>
    <property type="match status" value="1"/>
</dbReference>
<dbReference type="Gene3D" id="3.60.15.10">
    <property type="entry name" value="Ribonuclease Z/Hydroxyacylglutathione hydrolase-like"/>
    <property type="match status" value="1"/>
</dbReference>
<dbReference type="PANTHER" id="PTHR42978:SF6">
    <property type="entry name" value="QUORUM-QUENCHING LACTONASE YTNP-RELATED"/>
    <property type="match status" value="1"/>
</dbReference>
<keyword evidence="3" id="KW-0378">Hydrolase</keyword>
<dbReference type="EMBL" id="CP144143">
    <property type="protein sequence ID" value="WWC83340.1"/>
    <property type="molecule type" value="Genomic_DNA"/>
</dbReference>
<dbReference type="InterPro" id="IPR036866">
    <property type="entry name" value="RibonucZ/Hydroxyglut_hydro"/>
</dbReference>
<evidence type="ECO:0000313" key="7">
    <source>
        <dbReference type="Proteomes" id="UP001321305"/>
    </source>
</evidence>
<dbReference type="InterPro" id="IPR001279">
    <property type="entry name" value="Metallo-B-lactamas"/>
</dbReference>
<reference evidence="7" key="1">
    <citation type="submission" date="2024-01" db="EMBL/GenBank/DDBJ databases">
        <title>Mycovorax composti gen. nov. sp. nov., a member of the family Chitinophagaceae isolated from button mushroom compost.</title>
        <authorList>
            <person name="Thai M."/>
            <person name="Bell T.L."/>
            <person name="Kertesz M.A."/>
        </authorList>
    </citation>
    <scope>NUCLEOTIDE SEQUENCE [LARGE SCALE GENOMIC DNA]</scope>
    <source>
        <strain evidence="7">C216</strain>
    </source>
</reference>
<gene>
    <name evidence="6" type="ORF">PIECOFPK_01052</name>
</gene>
<evidence type="ECO:0000256" key="2">
    <source>
        <dbReference type="ARBA" id="ARBA00022723"/>
    </source>
</evidence>
<organism evidence="6 7">
    <name type="scientific">Mycovorax composti</name>
    <dbReference type="NCBI Taxonomy" id="2962693"/>
    <lineage>
        <taxon>Bacteria</taxon>
        <taxon>Pseudomonadati</taxon>
        <taxon>Bacteroidota</taxon>
        <taxon>Chitinophagia</taxon>
        <taxon>Chitinophagales</taxon>
        <taxon>Chitinophagaceae</taxon>
        <taxon>Mycovorax</taxon>
    </lineage>
</organism>
<protein>
    <recommendedName>
        <fullName evidence="5">Metallo-beta-lactamase domain-containing protein</fullName>
    </recommendedName>
</protein>
<keyword evidence="4" id="KW-0862">Zinc</keyword>
<sequence length="287" mass="32204">MKWGGSTEEICSTEHLDLMGHPSIFSLLINPGSIITAIFGLMKIIPLSEGAFTVDATKKFVPFHVGQDAMTDRSRGSLLVEIQPFVVITDNDIILLDTGLGQKNEQGQFQLFKNLSEHGLNADDITKVIMSHLHKDHVSGLINPYTGQLSFENATHYIQKQELEYALQGGSVSYHTEMLELLKSADNVVLSEAEQGTLGEGIRYEITGAHSKFHRVIWIEDGDEIAFFGGDDAPQLSQMRTRFAAKYDFDGKKAMQLREKWLKEGAEGGWKFLFYHDIKTPIHQFNE</sequence>
<evidence type="ECO:0000256" key="3">
    <source>
        <dbReference type="ARBA" id="ARBA00022801"/>
    </source>
</evidence>
<dbReference type="Proteomes" id="UP001321305">
    <property type="component" value="Chromosome"/>
</dbReference>
<evidence type="ECO:0000313" key="6">
    <source>
        <dbReference type="EMBL" id="WWC83340.1"/>
    </source>
</evidence>
<comment type="similarity">
    <text evidence="1">Belongs to the metallo-beta-lactamase superfamily.</text>
</comment>
<name>A0ABZ2EIQ9_9BACT</name>